<keyword evidence="2" id="KW-0489">Methyltransferase</keyword>
<protein>
    <submittedName>
        <fullName evidence="2">Phosphatidylethanolamine N-methyltransferase /phosphatidyl-N-methylethanolamine N-methyltransferase</fullName>
    </submittedName>
</protein>
<dbReference type="OrthoDB" id="8153637at2"/>
<dbReference type="InterPro" id="IPR013216">
    <property type="entry name" value="Methyltransf_11"/>
</dbReference>
<keyword evidence="3" id="KW-1185">Reference proteome</keyword>
<feature type="domain" description="Methyltransferase type 11" evidence="1">
    <location>
        <begin position="44"/>
        <end position="140"/>
    </location>
</feature>
<dbReference type="InterPro" id="IPR050508">
    <property type="entry name" value="Methyltransf_Superfamily"/>
</dbReference>
<reference evidence="2 3" key="1">
    <citation type="submission" date="2016-10" db="EMBL/GenBank/DDBJ databases">
        <authorList>
            <person name="de Groot N.N."/>
        </authorList>
    </citation>
    <scope>NUCLEOTIDE SEQUENCE [LARGE SCALE GENOMIC DNA]</scope>
    <source>
        <strain evidence="2 3">DSM 29340</strain>
    </source>
</reference>
<evidence type="ECO:0000259" key="1">
    <source>
        <dbReference type="Pfam" id="PF08241"/>
    </source>
</evidence>
<dbReference type="EMBL" id="FNYD01000007">
    <property type="protein sequence ID" value="SEJ77130.1"/>
    <property type="molecule type" value="Genomic_DNA"/>
</dbReference>
<dbReference type="Gene3D" id="3.40.50.150">
    <property type="entry name" value="Vaccinia Virus protein VP39"/>
    <property type="match status" value="1"/>
</dbReference>
<dbReference type="Proteomes" id="UP000199379">
    <property type="component" value="Unassembled WGS sequence"/>
</dbReference>
<dbReference type="AlphaFoldDB" id="A0A1H7BS41"/>
<dbReference type="InterPro" id="IPR029063">
    <property type="entry name" value="SAM-dependent_MTases_sf"/>
</dbReference>
<dbReference type="Pfam" id="PF08241">
    <property type="entry name" value="Methyltransf_11"/>
    <property type="match status" value="1"/>
</dbReference>
<name>A0A1H7BS41_9RHOB</name>
<keyword evidence="2" id="KW-0808">Transferase</keyword>
<organism evidence="2 3">
    <name type="scientific">Cribrihabitans marinus</name>
    <dbReference type="NCBI Taxonomy" id="1227549"/>
    <lineage>
        <taxon>Bacteria</taxon>
        <taxon>Pseudomonadati</taxon>
        <taxon>Pseudomonadota</taxon>
        <taxon>Alphaproteobacteria</taxon>
        <taxon>Rhodobacterales</taxon>
        <taxon>Paracoccaceae</taxon>
        <taxon>Cribrihabitans</taxon>
    </lineage>
</organism>
<proteinExistence type="predicted"/>
<sequence length="210" mass="23419">MDIKAVESSYARWAPVYDRTFGVITQAGRRRAVRHINSREGSVLEVGVGTGLSLRHYAPHLRVTGIDYSEEMLKKARAKVAELALENVEGLHRMDARDIDFPDDHFDTIAAMHVLSVVPDPERVMAEIARICKPGGQVVITNHFVRSEGILAFLERVSAPLANVIGWHSDFEIDTVLGREELQPEVHEPLPPLGMMTFLVLRKTAGPQVH</sequence>
<dbReference type="PANTHER" id="PTHR42912:SF80">
    <property type="entry name" value="METHYLTRANSFERASE DOMAIN-CONTAINING PROTEIN"/>
    <property type="match status" value="1"/>
</dbReference>
<accession>A0A1H7BS41</accession>
<gene>
    <name evidence="2" type="ORF">SAMN05444007_10754</name>
</gene>
<dbReference type="GO" id="GO:0008757">
    <property type="term" value="F:S-adenosylmethionine-dependent methyltransferase activity"/>
    <property type="evidence" value="ECO:0007669"/>
    <property type="project" value="InterPro"/>
</dbReference>
<dbReference type="SUPFAM" id="SSF53335">
    <property type="entry name" value="S-adenosyl-L-methionine-dependent methyltransferases"/>
    <property type="match status" value="1"/>
</dbReference>
<evidence type="ECO:0000313" key="3">
    <source>
        <dbReference type="Proteomes" id="UP000199379"/>
    </source>
</evidence>
<dbReference type="RefSeq" id="WP_092367392.1">
    <property type="nucleotide sequence ID" value="NZ_BMGV01000007.1"/>
</dbReference>
<dbReference type="STRING" id="1227549.SAMN05444007_10754"/>
<dbReference type="GO" id="GO:0032259">
    <property type="term" value="P:methylation"/>
    <property type="evidence" value="ECO:0007669"/>
    <property type="project" value="UniProtKB-KW"/>
</dbReference>
<dbReference type="CDD" id="cd02440">
    <property type="entry name" value="AdoMet_MTases"/>
    <property type="match status" value="1"/>
</dbReference>
<evidence type="ECO:0000313" key="2">
    <source>
        <dbReference type="EMBL" id="SEJ77130.1"/>
    </source>
</evidence>
<dbReference type="PANTHER" id="PTHR42912">
    <property type="entry name" value="METHYLTRANSFERASE"/>
    <property type="match status" value="1"/>
</dbReference>